<dbReference type="InterPro" id="IPR008971">
    <property type="entry name" value="HSP40/DnaJ_pept-bd"/>
</dbReference>
<dbReference type="Gene3D" id="2.60.260.20">
    <property type="entry name" value="Urease metallochaperone UreE, N-terminal domain"/>
    <property type="match status" value="1"/>
</dbReference>
<evidence type="ECO:0000259" key="1">
    <source>
        <dbReference type="Pfam" id="PF01556"/>
    </source>
</evidence>
<dbReference type="EMBL" id="MN740497">
    <property type="protein sequence ID" value="QHU29796.1"/>
    <property type="molecule type" value="Genomic_DNA"/>
</dbReference>
<dbReference type="GO" id="GO:0030544">
    <property type="term" value="F:Hsp70 protein binding"/>
    <property type="evidence" value="ECO:0007669"/>
    <property type="project" value="InterPro"/>
</dbReference>
<evidence type="ECO:0000313" key="2">
    <source>
        <dbReference type="EMBL" id="QHU29796.1"/>
    </source>
</evidence>
<accession>A0A6C0LFL9</accession>
<reference evidence="2" key="1">
    <citation type="journal article" date="2020" name="Nature">
        <title>Giant virus diversity and host interactions through global metagenomics.</title>
        <authorList>
            <person name="Schulz F."/>
            <person name="Roux S."/>
            <person name="Paez-Espino D."/>
            <person name="Jungbluth S."/>
            <person name="Walsh D.A."/>
            <person name="Denef V.J."/>
            <person name="McMahon K.D."/>
            <person name="Konstantinidis K.T."/>
            <person name="Eloe-Fadrosh E.A."/>
            <person name="Kyrpides N.C."/>
            <person name="Woyke T."/>
        </authorList>
    </citation>
    <scope>NUCLEOTIDE SEQUENCE</scope>
    <source>
        <strain evidence="2">GVMAG-M-3300027810-10</strain>
    </source>
</reference>
<dbReference type="GO" id="GO:0006457">
    <property type="term" value="P:protein folding"/>
    <property type="evidence" value="ECO:0007669"/>
    <property type="project" value="InterPro"/>
</dbReference>
<sequence length="255" mass="28635">MEMYYSILGANSAMTPEDIKTAFRQQTLNNNENFDNLAAAYNHIISNKEVIEIPNINEVLSSVVSGVSGGSGESDVSHKIDAVLNNLISNIFQPTNNKTENIFKDISINDVYMNVNIGEFLNIDDLKHIYISELNLNGINEFTITDHAYTTLYKITLNLKNDSHFDITDDGHLFFKKCITLKEALCGFEFTFEHLDGKTFTLKNTKAIIHPKSEIKLPSMGINKQGQIGDLIIKFDVLFPEELSDIAKSTFSDLL</sequence>
<dbReference type="PANTHER" id="PTHR43888">
    <property type="entry name" value="DNAJ-LIKE-2, ISOFORM A-RELATED"/>
    <property type="match status" value="1"/>
</dbReference>
<feature type="domain" description="Chaperone DnaJ C-terminal" evidence="1">
    <location>
        <begin position="155"/>
        <end position="240"/>
    </location>
</feature>
<protein>
    <recommendedName>
        <fullName evidence="1">Chaperone DnaJ C-terminal domain-containing protein</fullName>
    </recommendedName>
</protein>
<dbReference type="GO" id="GO:0051082">
    <property type="term" value="F:unfolded protein binding"/>
    <property type="evidence" value="ECO:0007669"/>
    <property type="project" value="InterPro"/>
</dbReference>
<name>A0A6C0LFL9_9ZZZZ</name>
<proteinExistence type="predicted"/>
<dbReference type="SUPFAM" id="SSF49493">
    <property type="entry name" value="HSP40/DnaJ peptide-binding domain"/>
    <property type="match status" value="1"/>
</dbReference>
<dbReference type="InterPro" id="IPR044713">
    <property type="entry name" value="DNJA1/2-like"/>
</dbReference>
<dbReference type="AlphaFoldDB" id="A0A6C0LFL9"/>
<organism evidence="2">
    <name type="scientific">viral metagenome</name>
    <dbReference type="NCBI Taxonomy" id="1070528"/>
    <lineage>
        <taxon>unclassified sequences</taxon>
        <taxon>metagenomes</taxon>
        <taxon>organismal metagenomes</taxon>
    </lineage>
</organism>
<dbReference type="InterPro" id="IPR002939">
    <property type="entry name" value="DnaJ_C"/>
</dbReference>
<dbReference type="Pfam" id="PF01556">
    <property type="entry name" value="DnaJ_C"/>
    <property type="match status" value="1"/>
</dbReference>